<protein>
    <submittedName>
        <fullName evidence="1">DUF4364 family protein</fullName>
    </submittedName>
</protein>
<sequence>MDNFGFIHGELDTKLLILFILRRLPRPVDGDTLTELCFCDTGVSWFEYSQCLADLVDTGHIDKLENGRYMITEKGDRNCAATESSLPYSVRTKAERLIKPIAAQMKRDALIVTEHRVEKNGCFVKLSLSDGEGDIINMTVLVSDEACAQDIEQRFRRDAEIMYGKIVNLLTDGASEL</sequence>
<evidence type="ECO:0000313" key="1">
    <source>
        <dbReference type="EMBL" id="HIR54846.1"/>
    </source>
</evidence>
<name>A0A9D1IYS4_9FIRM</name>
<dbReference type="EMBL" id="DVHH01000114">
    <property type="protein sequence ID" value="HIR54846.1"/>
    <property type="molecule type" value="Genomic_DNA"/>
</dbReference>
<proteinExistence type="predicted"/>
<reference evidence="1" key="2">
    <citation type="journal article" date="2021" name="PeerJ">
        <title>Extensive microbial diversity within the chicken gut microbiome revealed by metagenomics and culture.</title>
        <authorList>
            <person name="Gilroy R."/>
            <person name="Ravi A."/>
            <person name="Getino M."/>
            <person name="Pursley I."/>
            <person name="Horton D.L."/>
            <person name="Alikhan N.F."/>
            <person name="Baker D."/>
            <person name="Gharbi K."/>
            <person name="Hall N."/>
            <person name="Watson M."/>
            <person name="Adriaenssens E.M."/>
            <person name="Foster-Nyarko E."/>
            <person name="Jarju S."/>
            <person name="Secka A."/>
            <person name="Antonio M."/>
            <person name="Oren A."/>
            <person name="Chaudhuri R.R."/>
            <person name="La Ragione R."/>
            <person name="Hildebrand F."/>
            <person name="Pallen M.J."/>
        </authorList>
    </citation>
    <scope>NUCLEOTIDE SEQUENCE</scope>
    <source>
        <strain evidence="1">ChiGjej3B3-7149</strain>
    </source>
</reference>
<comment type="caution">
    <text evidence="1">The sequence shown here is derived from an EMBL/GenBank/DDBJ whole genome shotgun (WGS) entry which is preliminary data.</text>
</comment>
<evidence type="ECO:0000313" key="2">
    <source>
        <dbReference type="Proteomes" id="UP000824238"/>
    </source>
</evidence>
<organism evidence="1 2">
    <name type="scientific">Candidatus Scatomorpha intestinigallinarum</name>
    <dbReference type="NCBI Taxonomy" id="2840923"/>
    <lineage>
        <taxon>Bacteria</taxon>
        <taxon>Bacillati</taxon>
        <taxon>Bacillota</taxon>
        <taxon>Clostridia</taxon>
        <taxon>Eubacteriales</taxon>
        <taxon>Candidatus Scatomorpha</taxon>
    </lineage>
</organism>
<dbReference type="Proteomes" id="UP000824238">
    <property type="component" value="Unassembled WGS sequence"/>
</dbReference>
<dbReference type="AlphaFoldDB" id="A0A9D1IYS4"/>
<accession>A0A9D1IYS4</accession>
<dbReference type="Pfam" id="PF14277">
    <property type="entry name" value="DUF4364"/>
    <property type="match status" value="1"/>
</dbReference>
<gene>
    <name evidence="1" type="ORF">IAD36_04500</name>
</gene>
<dbReference type="InterPro" id="IPR025374">
    <property type="entry name" value="DUF4364"/>
</dbReference>
<reference evidence="1" key="1">
    <citation type="submission" date="2020-10" db="EMBL/GenBank/DDBJ databases">
        <authorList>
            <person name="Gilroy R."/>
        </authorList>
    </citation>
    <scope>NUCLEOTIDE SEQUENCE</scope>
    <source>
        <strain evidence="1">ChiGjej3B3-7149</strain>
    </source>
</reference>